<proteinExistence type="inferred from homology"/>
<evidence type="ECO:0000256" key="4">
    <source>
        <dbReference type="ARBA" id="ARBA00023163"/>
    </source>
</evidence>
<dbReference type="InterPro" id="IPR058163">
    <property type="entry name" value="LysR-type_TF_proteobact-type"/>
</dbReference>
<dbReference type="PANTHER" id="PTHR30537:SF26">
    <property type="entry name" value="GLYCINE CLEAVAGE SYSTEM TRANSCRIPTIONAL ACTIVATOR"/>
    <property type="match status" value="1"/>
</dbReference>
<dbReference type="InterPro" id="IPR036390">
    <property type="entry name" value="WH_DNA-bd_sf"/>
</dbReference>
<dbReference type="SUPFAM" id="SSF46785">
    <property type="entry name" value="Winged helix' DNA-binding domain"/>
    <property type="match status" value="1"/>
</dbReference>
<dbReference type="PRINTS" id="PR00039">
    <property type="entry name" value="HTHLYSR"/>
</dbReference>
<keyword evidence="4" id="KW-0804">Transcription</keyword>
<evidence type="ECO:0000256" key="3">
    <source>
        <dbReference type="ARBA" id="ARBA00023125"/>
    </source>
</evidence>
<dbReference type="InterPro" id="IPR000847">
    <property type="entry name" value="LysR_HTH_N"/>
</dbReference>
<evidence type="ECO:0000256" key="1">
    <source>
        <dbReference type="ARBA" id="ARBA00009437"/>
    </source>
</evidence>
<evidence type="ECO:0000313" key="6">
    <source>
        <dbReference type="EMBL" id="MEM5286948.1"/>
    </source>
</evidence>
<dbReference type="CDD" id="cd08432">
    <property type="entry name" value="PBP2_GcdR_TrpI_HvrB_AmpR_like"/>
    <property type="match status" value="1"/>
</dbReference>
<dbReference type="PROSITE" id="PS50931">
    <property type="entry name" value="HTH_LYSR"/>
    <property type="match status" value="1"/>
</dbReference>
<dbReference type="InterPro" id="IPR017786">
    <property type="entry name" value="TF_choline_sulphate-util"/>
</dbReference>
<dbReference type="Pfam" id="PF03466">
    <property type="entry name" value="LysR_substrate"/>
    <property type="match status" value="1"/>
</dbReference>
<dbReference type="Pfam" id="PF00126">
    <property type="entry name" value="HTH_1"/>
    <property type="match status" value="1"/>
</dbReference>
<keyword evidence="7" id="KW-1185">Reference proteome</keyword>
<keyword evidence="3" id="KW-0238">DNA-binding</keyword>
<organism evidence="6 7">
    <name type="scientific">Paraburkholderia sabiae</name>
    <dbReference type="NCBI Taxonomy" id="273251"/>
    <lineage>
        <taxon>Bacteria</taxon>
        <taxon>Pseudomonadati</taxon>
        <taxon>Pseudomonadota</taxon>
        <taxon>Betaproteobacteria</taxon>
        <taxon>Burkholderiales</taxon>
        <taxon>Burkholderiaceae</taxon>
        <taxon>Paraburkholderia</taxon>
    </lineage>
</organism>
<evidence type="ECO:0000259" key="5">
    <source>
        <dbReference type="PROSITE" id="PS50931"/>
    </source>
</evidence>
<protein>
    <submittedName>
        <fullName evidence="6">LysR family transcriptional regulator</fullName>
    </submittedName>
</protein>
<gene>
    <name evidence="6" type="ORF">V4C55_14595</name>
</gene>
<dbReference type="InterPro" id="IPR005119">
    <property type="entry name" value="LysR_subst-bd"/>
</dbReference>
<name>A0ABU9QBY1_9BURK</name>
<evidence type="ECO:0000256" key="2">
    <source>
        <dbReference type="ARBA" id="ARBA00023015"/>
    </source>
</evidence>
<dbReference type="PANTHER" id="PTHR30537">
    <property type="entry name" value="HTH-TYPE TRANSCRIPTIONAL REGULATOR"/>
    <property type="match status" value="1"/>
</dbReference>
<comment type="similarity">
    <text evidence="1">Belongs to the LysR transcriptional regulatory family.</text>
</comment>
<accession>A0ABU9QBY1</accession>
<dbReference type="NCBIfam" id="TIGR03418">
    <property type="entry name" value="chol_sulf_TF"/>
    <property type="match status" value="1"/>
</dbReference>
<keyword evidence="2" id="KW-0805">Transcription regulation</keyword>
<comment type="caution">
    <text evidence="6">The sequence shown here is derived from an EMBL/GenBank/DDBJ whole genome shotgun (WGS) entry which is preliminary data.</text>
</comment>
<dbReference type="Gene3D" id="3.40.190.10">
    <property type="entry name" value="Periplasmic binding protein-like II"/>
    <property type="match status" value="2"/>
</dbReference>
<dbReference type="Gene3D" id="1.10.10.10">
    <property type="entry name" value="Winged helix-like DNA-binding domain superfamily/Winged helix DNA-binding domain"/>
    <property type="match status" value="1"/>
</dbReference>
<dbReference type="Proteomes" id="UP001494588">
    <property type="component" value="Unassembled WGS sequence"/>
</dbReference>
<dbReference type="InterPro" id="IPR036388">
    <property type="entry name" value="WH-like_DNA-bd_sf"/>
</dbReference>
<dbReference type="EMBL" id="JAZHGC010000011">
    <property type="protein sequence ID" value="MEM5286948.1"/>
    <property type="molecule type" value="Genomic_DNA"/>
</dbReference>
<feature type="domain" description="HTH lysR-type" evidence="5">
    <location>
        <begin position="8"/>
        <end position="65"/>
    </location>
</feature>
<dbReference type="SUPFAM" id="SSF53850">
    <property type="entry name" value="Periplasmic binding protein-like II"/>
    <property type="match status" value="1"/>
</dbReference>
<sequence>MPGPDRLPPMQALSAFESAARLASFTAAARELGSTQPAVSQRIVQLEEDLGAPLFERGHRGVTLTPEGVLLYEAVRSGLDTIREATSDIRARRATGALTILTDAGFATYWLMPRLARLKASMPGVNVKIVTSQLGYDPHRDHADIAIAFGDGHWPPCTSTRLFAEAVTAVCSPAFRHLHPLVHTAADLAALPLLHVQPTQPERWLAWNSWFAAYGLAAPEESQGMMFNSYSLVVQAALMGQGVALGWTPLTDELVATGQLVRLLDTPVTTERGYYLVCPPARPAPAAVPLFRRWLFNELVDVSEHAHA</sequence>
<evidence type="ECO:0000313" key="7">
    <source>
        <dbReference type="Proteomes" id="UP001494588"/>
    </source>
</evidence>
<reference evidence="6 7" key="1">
    <citation type="submission" date="2024-01" db="EMBL/GenBank/DDBJ databases">
        <title>The diversity of rhizobia nodulating Mimosa spp. in eleven states of Brazil covering several biomes is determined by host plant, location, and edaphic factors.</title>
        <authorList>
            <person name="Rouws L."/>
            <person name="Barauna A."/>
            <person name="Beukes C."/>
            <person name="De Faria S.M."/>
            <person name="Gross E."/>
            <person name="Dos Reis Junior F.B."/>
            <person name="Simon M."/>
            <person name="Maluk M."/>
            <person name="Odee D.W."/>
            <person name="Kenicer G."/>
            <person name="Young J.P.W."/>
            <person name="Reis V.M."/>
            <person name="Zilli J."/>
            <person name="James E.K."/>
        </authorList>
    </citation>
    <scope>NUCLEOTIDE SEQUENCE [LARGE SCALE GENOMIC DNA]</scope>
    <source>
        <strain evidence="6 7">JPY77</strain>
    </source>
</reference>
<dbReference type="RefSeq" id="WP_201659474.1">
    <property type="nucleotide sequence ID" value="NZ_CAJHCS010000035.1"/>
</dbReference>